<dbReference type="InterPro" id="IPR036196">
    <property type="entry name" value="Ptyr_pPase_sf"/>
</dbReference>
<evidence type="ECO:0000313" key="11">
    <source>
        <dbReference type="Proteomes" id="UP000051036"/>
    </source>
</evidence>
<dbReference type="InterPro" id="IPR017867">
    <property type="entry name" value="Tyr_phospatase_low_mol_wt"/>
</dbReference>
<dbReference type="Proteomes" id="UP000051036">
    <property type="component" value="Unassembled WGS sequence"/>
</dbReference>
<dbReference type="AlphaFoldDB" id="A0A0R1UAI2"/>
<dbReference type="SMART" id="SM00226">
    <property type="entry name" value="LMWPc"/>
    <property type="match status" value="1"/>
</dbReference>
<keyword evidence="4" id="KW-0963">Cytoplasm</keyword>
<dbReference type="SUPFAM" id="SSF52788">
    <property type="entry name" value="Phosphotyrosine protein phosphatases I"/>
    <property type="match status" value="1"/>
</dbReference>
<protein>
    <recommendedName>
        <fullName evidence="3">protein-tyrosine-phosphatase</fullName>
        <ecNumber evidence="3">3.1.3.48</ecNumber>
    </recommendedName>
</protein>
<organism evidence="10 11">
    <name type="scientific">Lactobacillus kalixensis DSM 16043</name>
    <dbReference type="NCBI Taxonomy" id="1423763"/>
    <lineage>
        <taxon>Bacteria</taxon>
        <taxon>Bacillati</taxon>
        <taxon>Bacillota</taxon>
        <taxon>Bacilli</taxon>
        <taxon>Lactobacillales</taxon>
        <taxon>Lactobacillaceae</taxon>
        <taxon>Lactobacillus</taxon>
    </lineage>
</organism>
<dbReference type="Pfam" id="PF01451">
    <property type="entry name" value="LMWPc"/>
    <property type="match status" value="1"/>
</dbReference>
<reference evidence="10 11" key="1">
    <citation type="journal article" date="2015" name="Genome Announc.">
        <title>Expanding the biotechnology potential of lactobacilli through comparative genomics of 213 strains and associated genera.</title>
        <authorList>
            <person name="Sun Z."/>
            <person name="Harris H.M."/>
            <person name="McCann A."/>
            <person name="Guo C."/>
            <person name="Argimon S."/>
            <person name="Zhang W."/>
            <person name="Yang X."/>
            <person name="Jeffery I.B."/>
            <person name="Cooney J.C."/>
            <person name="Kagawa T.F."/>
            <person name="Liu W."/>
            <person name="Song Y."/>
            <person name="Salvetti E."/>
            <person name="Wrobel A."/>
            <person name="Rasinkangas P."/>
            <person name="Parkhill J."/>
            <person name="Rea M.C."/>
            <person name="O'Sullivan O."/>
            <person name="Ritari J."/>
            <person name="Douillard F.P."/>
            <person name="Paul Ross R."/>
            <person name="Yang R."/>
            <person name="Briner A.E."/>
            <person name="Felis G.E."/>
            <person name="de Vos W.M."/>
            <person name="Barrangou R."/>
            <person name="Klaenhammer T.R."/>
            <person name="Caufield P.W."/>
            <person name="Cui Y."/>
            <person name="Zhang H."/>
            <person name="O'Toole P.W."/>
        </authorList>
    </citation>
    <scope>NUCLEOTIDE SEQUENCE [LARGE SCALE GENOMIC DNA]</scope>
    <source>
        <strain evidence="10 11">DSM 16043</strain>
    </source>
</reference>
<evidence type="ECO:0000313" key="10">
    <source>
        <dbReference type="EMBL" id="KRL90337.1"/>
    </source>
</evidence>
<dbReference type="EMBL" id="AZFM01000011">
    <property type="protein sequence ID" value="KRL90337.1"/>
    <property type="molecule type" value="Genomic_DNA"/>
</dbReference>
<name>A0A0R1UAI2_9LACO</name>
<dbReference type="PANTHER" id="PTHR11717:SF7">
    <property type="entry name" value="LOW MOLECULAR WEIGHT PHOSPHOTYROSINE PROTEIN PHOSPHATASE"/>
    <property type="match status" value="1"/>
</dbReference>
<feature type="active site" description="Proton donor" evidence="8">
    <location>
        <position position="107"/>
    </location>
</feature>
<gene>
    <name evidence="10" type="ORF">FC46_GL000241</name>
</gene>
<comment type="similarity">
    <text evidence="2">Belongs to the low molecular weight phosphotyrosine protein phosphatase family.</text>
</comment>
<dbReference type="InterPro" id="IPR023485">
    <property type="entry name" value="Ptyr_pPase"/>
</dbReference>
<comment type="caution">
    <text evidence="10">The sequence shown here is derived from an EMBL/GenBank/DDBJ whole genome shotgun (WGS) entry which is preliminary data.</text>
</comment>
<evidence type="ECO:0000256" key="1">
    <source>
        <dbReference type="ARBA" id="ARBA00004496"/>
    </source>
</evidence>
<evidence type="ECO:0000256" key="3">
    <source>
        <dbReference type="ARBA" id="ARBA00013064"/>
    </source>
</evidence>
<keyword evidence="11" id="KW-1185">Reference proteome</keyword>
<keyword evidence="6" id="KW-0904">Protein phosphatase</keyword>
<dbReference type="STRING" id="1423763.FC46_GL000241"/>
<dbReference type="GO" id="GO:0005737">
    <property type="term" value="C:cytoplasm"/>
    <property type="evidence" value="ECO:0007669"/>
    <property type="project" value="UniProtKB-SubCell"/>
</dbReference>
<evidence type="ECO:0000256" key="8">
    <source>
        <dbReference type="PIRSR" id="PIRSR617867-1"/>
    </source>
</evidence>
<dbReference type="InterPro" id="IPR002115">
    <property type="entry name" value="Tyr_Pase_low_mol_wt_mml"/>
</dbReference>
<proteinExistence type="inferred from homology"/>
<evidence type="ECO:0000256" key="6">
    <source>
        <dbReference type="ARBA" id="ARBA00022912"/>
    </source>
</evidence>
<keyword evidence="5" id="KW-0378">Hydrolase</keyword>
<accession>A0A0R1UAI2</accession>
<evidence type="ECO:0000256" key="2">
    <source>
        <dbReference type="ARBA" id="ARBA00011063"/>
    </source>
</evidence>
<dbReference type="Gene3D" id="3.40.50.2300">
    <property type="match status" value="1"/>
</dbReference>
<evidence type="ECO:0000259" key="9">
    <source>
        <dbReference type="SMART" id="SM00226"/>
    </source>
</evidence>
<dbReference type="PRINTS" id="PR00719">
    <property type="entry name" value="LMWPTPASE"/>
</dbReference>
<evidence type="ECO:0000256" key="4">
    <source>
        <dbReference type="ARBA" id="ARBA00022490"/>
    </source>
</evidence>
<evidence type="ECO:0000256" key="5">
    <source>
        <dbReference type="ARBA" id="ARBA00022801"/>
    </source>
</evidence>
<dbReference type="GO" id="GO:0003993">
    <property type="term" value="F:acid phosphatase activity"/>
    <property type="evidence" value="ECO:0007669"/>
    <property type="project" value="InterPro"/>
</dbReference>
<dbReference type="PATRIC" id="fig|1423763.3.peg.246"/>
<sequence>MAEFVMKDIVYQNKLGDKYIIESAAATNDAVGMTMDLRAKRELDKHHVSYTTHIARKMTREDYQSYDYLVCMDEENFLDMNQITGGDPEQKEYKLLAFTGSHKDVDDPWYTGDFDTAYKEIRQGCEALFNQIESKKEEE</sequence>
<dbReference type="EC" id="3.1.3.48" evidence="3"/>
<comment type="catalytic activity">
    <reaction evidence="7">
        <text>O-phospho-L-tyrosyl-[protein] + H2O = L-tyrosyl-[protein] + phosphate</text>
        <dbReference type="Rhea" id="RHEA:10684"/>
        <dbReference type="Rhea" id="RHEA-COMP:10136"/>
        <dbReference type="Rhea" id="RHEA-COMP:20101"/>
        <dbReference type="ChEBI" id="CHEBI:15377"/>
        <dbReference type="ChEBI" id="CHEBI:43474"/>
        <dbReference type="ChEBI" id="CHEBI:46858"/>
        <dbReference type="ChEBI" id="CHEBI:61978"/>
        <dbReference type="EC" id="3.1.3.48"/>
    </reaction>
</comment>
<evidence type="ECO:0000256" key="7">
    <source>
        <dbReference type="ARBA" id="ARBA00051722"/>
    </source>
</evidence>
<dbReference type="InterPro" id="IPR050438">
    <property type="entry name" value="LMW_PTPase"/>
</dbReference>
<comment type="subcellular location">
    <subcellularLocation>
        <location evidence="1">Cytoplasm</location>
    </subcellularLocation>
</comment>
<dbReference type="GO" id="GO:0004726">
    <property type="term" value="F:non-membrane spanning protein tyrosine phosphatase activity"/>
    <property type="evidence" value="ECO:0007669"/>
    <property type="project" value="InterPro"/>
</dbReference>
<feature type="domain" description="Phosphotyrosine protein phosphatase I" evidence="9">
    <location>
        <begin position="1"/>
        <end position="131"/>
    </location>
</feature>
<dbReference type="PANTHER" id="PTHR11717">
    <property type="entry name" value="LOW MOLECULAR WEIGHT PROTEIN TYROSINE PHOSPHATASE"/>
    <property type="match status" value="1"/>
</dbReference>
<dbReference type="PRINTS" id="PR00720">
    <property type="entry name" value="MAMMALPTPASE"/>
</dbReference>